<gene>
    <name evidence="2" type="ORF">NE237_027340</name>
</gene>
<dbReference type="InterPro" id="IPR045154">
    <property type="entry name" value="PCF11-like"/>
</dbReference>
<protein>
    <recommendedName>
        <fullName evidence="4">CID domain-containing protein</fullName>
    </recommendedName>
</protein>
<feature type="compositionally biased region" description="Basic and acidic residues" evidence="1">
    <location>
        <begin position="1"/>
        <end position="43"/>
    </location>
</feature>
<evidence type="ECO:0000256" key="1">
    <source>
        <dbReference type="SAM" id="MobiDB-lite"/>
    </source>
</evidence>
<evidence type="ECO:0000313" key="3">
    <source>
        <dbReference type="Proteomes" id="UP001141806"/>
    </source>
</evidence>
<organism evidence="2 3">
    <name type="scientific">Protea cynaroides</name>
    <dbReference type="NCBI Taxonomy" id="273540"/>
    <lineage>
        <taxon>Eukaryota</taxon>
        <taxon>Viridiplantae</taxon>
        <taxon>Streptophyta</taxon>
        <taxon>Embryophyta</taxon>
        <taxon>Tracheophyta</taxon>
        <taxon>Spermatophyta</taxon>
        <taxon>Magnoliopsida</taxon>
        <taxon>Proteales</taxon>
        <taxon>Proteaceae</taxon>
        <taxon>Protea</taxon>
    </lineage>
</organism>
<dbReference type="Proteomes" id="UP001141806">
    <property type="component" value="Unassembled WGS sequence"/>
</dbReference>
<dbReference type="GO" id="GO:0005849">
    <property type="term" value="C:mRNA cleavage factor complex"/>
    <property type="evidence" value="ECO:0007669"/>
    <property type="project" value="TreeGrafter"/>
</dbReference>
<dbReference type="GO" id="GO:0003729">
    <property type="term" value="F:mRNA binding"/>
    <property type="evidence" value="ECO:0007669"/>
    <property type="project" value="InterPro"/>
</dbReference>
<dbReference type="OrthoDB" id="1934485at2759"/>
<dbReference type="SUPFAM" id="SSF48464">
    <property type="entry name" value="ENTH/VHS domain"/>
    <property type="match status" value="1"/>
</dbReference>
<evidence type="ECO:0008006" key="4">
    <source>
        <dbReference type="Google" id="ProtNLM"/>
    </source>
</evidence>
<dbReference type="AlphaFoldDB" id="A0A9Q0JUA7"/>
<feature type="region of interest" description="Disordered" evidence="1">
    <location>
        <begin position="64"/>
        <end position="85"/>
    </location>
</feature>
<accession>A0A9Q0JUA7</accession>
<keyword evidence="3" id="KW-1185">Reference proteome</keyword>
<dbReference type="Gene3D" id="1.25.40.90">
    <property type="match status" value="1"/>
</dbReference>
<dbReference type="PANTHER" id="PTHR15921:SF3">
    <property type="entry name" value="PRE-MRNA CLEAVAGE COMPLEX 2 PROTEIN PCF11"/>
    <property type="match status" value="1"/>
</dbReference>
<dbReference type="GO" id="GO:0006369">
    <property type="term" value="P:termination of RNA polymerase II transcription"/>
    <property type="evidence" value="ECO:0007669"/>
    <property type="project" value="InterPro"/>
</dbReference>
<evidence type="ECO:0000313" key="2">
    <source>
        <dbReference type="EMBL" id="KAJ4950508.1"/>
    </source>
</evidence>
<reference evidence="2" key="1">
    <citation type="journal article" date="2023" name="Plant J.">
        <title>The genome of the king protea, Protea cynaroides.</title>
        <authorList>
            <person name="Chang J."/>
            <person name="Duong T.A."/>
            <person name="Schoeman C."/>
            <person name="Ma X."/>
            <person name="Roodt D."/>
            <person name="Barker N."/>
            <person name="Li Z."/>
            <person name="Van de Peer Y."/>
            <person name="Mizrachi E."/>
        </authorList>
    </citation>
    <scope>NUCLEOTIDE SEQUENCE</scope>
    <source>
        <tissue evidence="2">Young leaves</tissue>
    </source>
</reference>
<dbReference type="InterPro" id="IPR008942">
    <property type="entry name" value="ENTH_VHS"/>
</dbReference>
<name>A0A9Q0JUA7_9MAGN</name>
<dbReference type="GO" id="GO:0005737">
    <property type="term" value="C:cytoplasm"/>
    <property type="evidence" value="ECO:0007669"/>
    <property type="project" value="TreeGrafter"/>
</dbReference>
<comment type="caution">
    <text evidence="2">The sequence shown here is derived from an EMBL/GenBank/DDBJ whole genome shotgun (WGS) entry which is preliminary data.</text>
</comment>
<dbReference type="EMBL" id="JAMYWD010000012">
    <property type="protein sequence ID" value="KAJ4950508.1"/>
    <property type="molecule type" value="Genomic_DNA"/>
</dbReference>
<feature type="region of interest" description="Disordered" evidence="1">
    <location>
        <begin position="1"/>
        <end position="48"/>
    </location>
</feature>
<feature type="region of interest" description="Disordered" evidence="1">
    <location>
        <begin position="271"/>
        <end position="318"/>
    </location>
</feature>
<dbReference type="PANTHER" id="PTHR15921">
    <property type="entry name" value="PRE-MRNA CLEAVAGE COMPLEX II"/>
    <property type="match status" value="1"/>
</dbReference>
<feature type="compositionally biased region" description="Basic and acidic residues" evidence="1">
    <location>
        <begin position="66"/>
        <end position="78"/>
    </location>
</feature>
<dbReference type="GO" id="GO:0031124">
    <property type="term" value="P:mRNA 3'-end processing"/>
    <property type="evidence" value="ECO:0007669"/>
    <property type="project" value="InterPro"/>
</dbReference>
<proteinExistence type="predicted"/>
<sequence length="318" mass="33623">MERESSRRSIDRSRDPSFKKPRLSEETERDRGSNGFVDRDRPFQQRVSTVGIAPEAGLVASRFRTNNKDRNVDRDESARGAYQQREQQELVSQYKTALAELTFNSKPIITNLTIIAGENVHAAKGIAATICFNILELPLPSGHPRVQHAASSIPMVLEASVLALASNGNASTITTLPQKTTIHLPLPPELPVSSSIGGSTAVQMSSVTSAAPSSIGGSTTVQMSSVTSAAPNPLSSLLSSLVATGLISASTTESSAVIATQIVPPFLRLTEGGSHRGSRREFNNAAPSSIELGEKPENGVGMDPELEPKDNDGGGARG</sequence>
<dbReference type="GO" id="GO:0000993">
    <property type="term" value="F:RNA polymerase II complex binding"/>
    <property type="evidence" value="ECO:0007669"/>
    <property type="project" value="InterPro"/>
</dbReference>